<dbReference type="Proteomes" id="UP000010809">
    <property type="component" value="Chromosome"/>
</dbReference>
<comment type="function">
    <text evidence="5">An accessory protein needed during the final step in the assembly of 30S ribosomal subunit, possibly for assembly of the head region. Essential for efficient processing of 16S rRNA. May be needed both before and after RbfA during the maturation of 16S rRNA. It has affinity for free ribosomal 30S subunits but not for 70S ribosomes.</text>
</comment>
<comment type="subcellular location">
    <subcellularLocation>
        <location evidence="5">Cytoplasm</location>
    </subcellularLocation>
</comment>
<keyword evidence="9" id="KW-1185">Reference proteome</keyword>
<organism evidence="8 9">
    <name type="scientific">Thioalkalivibrio nitratireducens (strain DSM 14787 / UNIQEM 213 / ALEN2)</name>
    <dbReference type="NCBI Taxonomy" id="1255043"/>
    <lineage>
        <taxon>Bacteria</taxon>
        <taxon>Pseudomonadati</taxon>
        <taxon>Pseudomonadota</taxon>
        <taxon>Gammaproteobacteria</taxon>
        <taxon>Chromatiales</taxon>
        <taxon>Ectothiorhodospiraceae</taxon>
        <taxon>Thioalkalivibrio</taxon>
    </lineage>
</organism>
<dbReference type="Gene3D" id="2.40.30.60">
    <property type="entry name" value="RimM"/>
    <property type="match status" value="1"/>
</dbReference>
<reference evidence="8" key="1">
    <citation type="submission" date="2015-12" db="EMBL/GenBank/DDBJ databases">
        <authorList>
            <person name="Tikhonova T.V."/>
            <person name="Pavlov A.R."/>
            <person name="Beletsky A.V."/>
            <person name="Mardanov A.V."/>
            <person name="Sorokin D.Y."/>
            <person name="Ravin N.V."/>
            <person name="Popov V.O."/>
        </authorList>
    </citation>
    <scope>NUCLEOTIDE SEQUENCE</scope>
    <source>
        <strain evidence="8">DSM 14787</strain>
    </source>
</reference>
<evidence type="ECO:0000313" key="9">
    <source>
        <dbReference type="Proteomes" id="UP000010809"/>
    </source>
</evidence>
<evidence type="ECO:0000256" key="5">
    <source>
        <dbReference type="HAMAP-Rule" id="MF_00014"/>
    </source>
</evidence>
<keyword evidence="2 5" id="KW-0690">Ribosome biogenesis</keyword>
<accession>L0DZN8</accession>
<dbReference type="Pfam" id="PF24986">
    <property type="entry name" value="PRC_RimM"/>
    <property type="match status" value="1"/>
</dbReference>
<dbReference type="PANTHER" id="PTHR33692:SF1">
    <property type="entry name" value="RIBOSOME MATURATION FACTOR RIMM"/>
    <property type="match status" value="1"/>
</dbReference>
<dbReference type="SUPFAM" id="SSF50447">
    <property type="entry name" value="Translation proteins"/>
    <property type="match status" value="1"/>
</dbReference>
<dbReference type="STRING" id="1255043.TVNIR_3423"/>
<evidence type="ECO:0000313" key="8">
    <source>
        <dbReference type="EMBL" id="AGA35059.1"/>
    </source>
</evidence>
<keyword evidence="1 5" id="KW-0963">Cytoplasm</keyword>
<dbReference type="InterPro" id="IPR009000">
    <property type="entry name" value="Transl_B-barrel_sf"/>
</dbReference>
<evidence type="ECO:0000259" key="7">
    <source>
        <dbReference type="Pfam" id="PF24986"/>
    </source>
</evidence>
<dbReference type="PANTHER" id="PTHR33692">
    <property type="entry name" value="RIBOSOME MATURATION FACTOR RIMM"/>
    <property type="match status" value="1"/>
</dbReference>
<dbReference type="SUPFAM" id="SSF50346">
    <property type="entry name" value="PRC-barrel domain"/>
    <property type="match status" value="1"/>
</dbReference>
<evidence type="ECO:0000259" key="6">
    <source>
        <dbReference type="Pfam" id="PF01782"/>
    </source>
</evidence>
<dbReference type="GO" id="GO:0042274">
    <property type="term" value="P:ribosomal small subunit biogenesis"/>
    <property type="evidence" value="ECO:0007669"/>
    <property type="project" value="UniProtKB-UniRule"/>
</dbReference>
<dbReference type="AlphaFoldDB" id="L0DZN8"/>
<dbReference type="InterPro" id="IPR056792">
    <property type="entry name" value="PRC_RimM"/>
</dbReference>
<dbReference type="HAMAP" id="MF_00014">
    <property type="entry name" value="Ribosome_mat_RimM"/>
    <property type="match status" value="1"/>
</dbReference>
<dbReference type="EMBL" id="CP003989">
    <property type="protein sequence ID" value="AGA35059.1"/>
    <property type="molecule type" value="Genomic_DNA"/>
</dbReference>
<comment type="similarity">
    <text evidence="5">Belongs to the RimM family.</text>
</comment>
<keyword evidence="3 5" id="KW-0698">rRNA processing</keyword>
<comment type="domain">
    <text evidence="5">The PRC barrel domain binds ribosomal protein uS19.</text>
</comment>
<dbReference type="GO" id="GO:0043022">
    <property type="term" value="F:ribosome binding"/>
    <property type="evidence" value="ECO:0007669"/>
    <property type="project" value="InterPro"/>
</dbReference>
<dbReference type="NCBIfam" id="TIGR02273">
    <property type="entry name" value="16S_RimM"/>
    <property type="match status" value="1"/>
</dbReference>
<keyword evidence="4 5" id="KW-0143">Chaperone</keyword>
<dbReference type="PATRIC" id="fig|1255043.3.peg.3453"/>
<dbReference type="OrthoDB" id="9783509at2"/>
<dbReference type="Gene3D" id="2.30.30.240">
    <property type="entry name" value="PRC-barrel domain"/>
    <property type="match status" value="1"/>
</dbReference>
<sequence>MSAEPERLIVGRVSGVYGVKGFVRVFSETEPRAAIAEFPRLWMQRGADWELLEVEAGRGHGRGVVLKFRDTADRDAACALVGSTLAVEREWLPPLEDGAFYWADLQGLRVETKEGVDLGRISGFIETGANDVMVVQGDRERLVPWVRGRYVLDVDPAAGLVRVDWDPEF</sequence>
<dbReference type="HOGENOM" id="CLU_077636_1_0_6"/>
<dbReference type="GO" id="GO:0005840">
    <property type="term" value="C:ribosome"/>
    <property type="evidence" value="ECO:0007669"/>
    <property type="project" value="InterPro"/>
</dbReference>
<protein>
    <recommendedName>
        <fullName evidence="5">Ribosome maturation factor RimM</fullName>
    </recommendedName>
</protein>
<dbReference type="GO" id="GO:0005737">
    <property type="term" value="C:cytoplasm"/>
    <property type="evidence" value="ECO:0007669"/>
    <property type="project" value="UniProtKB-SubCell"/>
</dbReference>
<comment type="subunit">
    <text evidence="5">Binds ribosomal protein uS19.</text>
</comment>
<dbReference type="GO" id="GO:0006364">
    <property type="term" value="P:rRNA processing"/>
    <property type="evidence" value="ECO:0007669"/>
    <property type="project" value="UniProtKB-UniRule"/>
</dbReference>
<dbReference type="KEGG" id="tni:TVNIR_3423"/>
<dbReference type="InterPro" id="IPR011961">
    <property type="entry name" value="RimM"/>
</dbReference>
<dbReference type="InterPro" id="IPR036976">
    <property type="entry name" value="RimM_N_sf"/>
</dbReference>
<dbReference type="Pfam" id="PF01782">
    <property type="entry name" value="RimM"/>
    <property type="match status" value="1"/>
</dbReference>
<dbReference type="RefSeq" id="WP_015260158.1">
    <property type="nucleotide sequence ID" value="NC_019902.2"/>
</dbReference>
<dbReference type="eggNOG" id="COG0806">
    <property type="taxonomic scope" value="Bacteria"/>
</dbReference>
<evidence type="ECO:0000256" key="4">
    <source>
        <dbReference type="ARBA" id="ARBA00023186"/>
    </source>
</evidence>
<proteinExistence type="inferred from homology"/>
<feature type="domain" description="Ribosome maturation factor RimM PRC barrel" evidence="7">
    <location>
        <begin position="102"/>
        <end position="166"/>
    </location>
</feature>
<dbReference type="InterPro" id="IPR002676">
    <property type="entry name" value="RimM_N"/>
</dbReference>
<evidence type="ECO:0000256" key="3">
    <source>
        <dbReference type="ARBA" id="ARBA00022552"/>
    </source>
</evidence>
<name>L0DZN8_THIND</name>
<dbReference type="InterPro" id="IPR011033">
    <property type="entry name" value="PRC_barrel-like_sf"/>
</dbReference>
<evidence type="ECO:0000256" key="2">
    <source>
        <dbReference type="ARBA" id="ARBA00022517"/>
    </source>
</evidence>
<feature type="domain" description="RimM N-terminal" evidence="6">
    <location>
        <begin position="10"/>
        <end position="90"/>
    </location>
</feature>
<gene>
    <name evidence="8" type="primary">rimM [H]</name>
    <name evidence="5" type="synonym">rimM</name>
    <name evidence="8" type="ordered locus">TVNIR_3423</name>
</gene>
<evidence type="ECO:0000256" key="1">
    <source>
        <dbReference type="ARBA" id="ARBA00022490"/>
    </source>
</evidence>